<comment type="catalytic activity">
    <reaction evidence="7">
        <text>carbamoyl phosphate + L-aspartate = N-carbamoyl-L-aspartate + phosphate + H(+)</text>
        <dbReference type="Rhea" id="RHEA:20013"/>
        <dbReference type="ChEBI" id="CHEBI:15378"/>
        <dbReference type="ChEBI" id="CHEBI:29991"/>
        <dbReference type="ChEBI" id="CHEBI:32814"/>
        <dbReference type="ChEBI" id="CHEBI:43474"/>
        <dbReference type="ChEBI" id="CHEBI:58228"/>
        <dbReference type="EC" id="2.1.3.2"/>
    </reaction>
</comment>
<dbReference type="GO" id="GO:0016597">
    <property type="term" value="F:amino acid binding"/>
    <property type="evidence" value="ECO:0007669"/>
    <property type="project" value="InterPro"/>
</dbReference>
<dbReference type="RefSeq" id="WP_051187811.1">
    <property type="nucleotide sequence ID" value="NZ_QJKF01000015.1"/>
</dbReference>
<dbReference type="PANTHER" id="PTHR45753">
    <property type="entry name" value="ORNITHINE CARBAMOYLTRANSFERASE, MITOCHONDRIAL"/>
    <property type="match status" value="1"/>
</dbReference>
<evidence type="ECO:0000256" key="9">
    <source>
        <dbReference type="RuleBase" id="RU003634"/>
    </source>
</evidence>
<dbReference type="Pfam" id="PF00185">
    <property type="entry name" value="OTCace"/>
    <property type="match status" value="1"/>
</dbReference>
<evidence type="ECO:0000259" key="10">
    <source>
        <dbReference type="Pfam" id="PF00185"/>
    </source>
</evidence>
<dbReference type="PRINTS" id="PR00101">
    <property type="entry name" value="ATCASE"/>
</dbReference>
<keyword evidence="13" id="KW-1185">Reference proteome</keyword>
<feature type="domain" description="Aspartate/ornithine carbamoyltransferase Asp/Orn-binding" evidence="10">
    <location>
        <begin position="159"/>
        <end position="314"/>
    </location>
</feature>
<evidence type="ECO:0000256" key="1">
    <source>
        <dbReference type="ARBA" id="ARBA00004852"/>
    </source>
</evidence>
<evidence type="ECO:0000256" key="6">
    <source>
        <dbReference type="ARBA" id="ARBA00043884"/>
    </source>
</evidence>
<dbReference type="GO" id="GO:0005829">
    <property type="term" value="C:cytosol"/>
    <property type="evidence" value="ECO:0007669"/>
    <property type="project" value="TreeGrafter"/>
</dbReference>
<dbReference type="AlphaFoldDB" id="A0A318JWY9"/>
<dbReference type="PRINTS" id="PR00100">
    <property type="entry name" value="AOTCASE"/>
</dbReference>
<feature type="domain" description="Aspartate/ornithine carbamoyltransferase carbamoyl-P binding" evidence="11">
    <location>
        <begin position="7"/>
        <end position="146"/>
    </location>
</feature>
<dbReference type="GO" id="GO:0006207">
    <property type="term" value="P:'de novo' pyrimidine nucleobase biosynthetic process"/>
    <property type="evidence" value="ECO:0007669"/>
    <property type="project" value="InterPro"/>
</dbReference>
<dbReference type="GO" id="GO:0044205">
    <property type="term" value="P:'de novo' UMP biosynthetic process"/>
    <property type="evidence" value="ECO:0007669"/>
    <property type="project" value="UniProtKB-UniPathway"/>
</dbReference>
<dbReference type="SUPFAM" id="SSF53671">
    <property type="entry name" value="Aspartate/ornithine carbamoyltransferase"/>
    <property type="match status" value="1"/>
</dbReference>
<dbReference type="InterPro" id="IPR006131">
    <property type="entry name" value="Asp_carbamoyltransf_Asp/Orn-bd"/>
</dbReference>
<sequence length="347" mass="37965">MDFAGEHVISVDQFDVVKVERLFAVADGMLPYARRQRVTRVLEGAICGILFFEPSTRSRLSFGAAFHRLGGQIVETTGFAFSSMAKGESIYDTSRVVSGYVDAMVVRHPEAGAVGEFAAATRVPVINGGDGPGEHPTQALVDFYTLCRELGKRPGSLGGATVAVVGDLKYGRTAHSLTKLLALEHQIRFVCIAPPELQLPEPLVAALRERGHRVEQTEELADGLRNADVVYATRIQQERLPAGLTLDGVQDRFAIDAALYDRVCRPGTVLMHPLPRDSRNNPSELSNDLNRHPALAIFRQTDYGIPVRMALFALVLGVADQVDATARDASWYRPERFGVDDTKPMLP</sequence>
<evidence type="ECO:0000259" key="11">
    <source>
        <dbReference type="Pfam" id="PF02729"/>
    </source>
</evidence>
<dbReference type="InterPro" id="IPR006130">
    <property type="entry name" value="Asp/Orn_carbamoylTrfase"/>
</dbReference>
<comment type="similarity">
    <text evidence="2">Belongs to the aspartate/ornithine carbamoyltransferase superfamily. ATCase family.</text>
</comment>
<evidence type="ECO:0000256" key="2">
    <source>
        <dbReference type="ARBA" id="ARBA00008896"/>
    </source>
</evidence>
<evidence type="ECO:0000256" key="7">
    <source>
        <dbReference type="ARBA" id="ARBA00048859"/>
    </source>
</evidence>
<evidence type="ECO:0000313" key="12">
    <source>
        <dbReference type="EMBL" id="PXX58146.1"/>
    </source>
</evidence>
<dbReference type="EC" id="2.1.3.2" evidence="3 8"/>
<dbReference type="Gene3D" id="3.40.50.1370">
    <property type="entry name" value="Aspartate/ornithine carbamoyltransferase"/>
    <property type="match status" value="2"/>
</dbReference>
<comment type="pathway">
    <text evidence="1">Pyrimidine metabolism; UMP biosynthesis via de novo pathway; (S)-dihydroorotate from bicarbonate: step 2/3.</text>
</comment>
<evidence type="ECO:0000313" key="13">
    <source>
        <dbReference type="Proteomes" id="UP000247569"/>
    </source>
</evidence>
<evidence type="ECO:0000256" key="8">
    <source>
        <dbReference type="NCBIfam" id="TIGR00670"/>
    </source>
</evidence>
<dbReference type="InterPro" id="IPR036901">
    <property type="entry name" value="Asp/Orn_carbamoylTrfase_sf"/>
</dbReference>
<dbReference type="InterPro" id="IPR006132">
    <property type="entry name" value="Asp/Orn_carbamoyltranf_P-bd"/>
</dbReference>
<dbReference type="EMBL" id="QJKF01000015">
    <property type="protein sequence ID" value="PXX58146.1"/>
    <property type="molecule type" value="Genomic_DNA"/>
</dbReference>
<evidence type="ECO:0000256" key="5">
    <source>
        <dbReference type="ARBA" id="ARBA00022975"/>
    </source>
</evidence>
<evidence type="ECO:0000256" key="4">
    <source>
        <dbReference type="ARBA" id="ARBA00022679"/>
    </source>
</evidence>
<dbReference type="OrthoDB" id="9774690at2"/>
<dbReference type="GO" id="GO:0006520">
    <property type="term" value="P:amino acid metabolic process"/>
    <property type="evidence" value="ECO:0007669"/>
    <property type="project" value="InterPro"/>
</dbReference>
<accession>A0A318JWY9</accession>
<reference evidence="12 13" key="1">
    <citation type="submission" date="2018-05" db="EMBL/GenBank/DDBJ databases">
        <title>Genomic Encyclopedia of Type Strains, Phase IV (KMG-IV): sequencing the most valuable type-strain genomes for metagenomic binning, comparative biology and taxonomic classification.</title>
        <authorList>
            <person name="Goeker M."/>
        </authorList>
    </citation>
    <scope>NUCLEOTIDE SEQUENCE [LARGE SCALE GENOMIC DNA]</scope>
    <source>
        <strain evidence="12 13">DSM 44704</strain>
    </source>
</reference>
<dbReference type="GO" id="GO:0004070">
    <property type="term" value="F:aspartate carbamoyltransferase activity"/>
    <property type="evidence" value="ECO:0007669"/>
    <property type="project" value="UniProtKB-UniRule"/>
</dbReference>
<dbReference type="NCBIfam" id="TIGR00670">
    <property type="entry name" value="asp_carb_tr"/>
    <property type="match status" value="1"/>
</dbReference>
<dbReference type="Proteomes" id="UP000247569">
    <property type="component" value="Unassembled WGS sequence"/>
</dbReference>
<name>A0A318JWY9_9NOCA</name>
<keyword evidence="4 9" id="KW-0808">Transferase</keyword>
<protein>
    <recommendedName>
        <fullName evidence="3 8">Aspartate carbamoyltransferase</fullName>
        <ecNumber evidence="3 8">2.1.3.2</ecNumber>
    </recommendedName>
</protein>
<dbReference type="PANTHER" id="PTHR45753:SF6">
    <property type="entry name" value="ASPARTATE CARBAMOYLTRANSFERASE"/>
    <property type="match status" value="1"/>
</dbReference>
<comment type="caution">
    <text evidence="12">The sequence shown here is derived from an EMBL/GenBank/DDBJ whole genome shotgun (WGS) entry which is preliminary data.</text>
</comment>
<dbReference type="InterPro" id="IPR002082">
    <property type="entry name" value="Asp_carbamoyltransf"/>
</dbReference>
<dbReference type="UniPathway" id="UPA00070">
    <property type="reaction ID" value="UER00116"/>
</dbReference>
<proteinExistence type="inferred from homology"/>
<evidence type="ECO:0000256" key="3">
    <source>
        <dbReference type="ARBA" id="ARBA00013008"/>
    </source>
</evidence>
<keyword evidence="5" id="KW-0665">Pyrimidine biosynthesis</keyword>
<dbReference type="Pfam" id="PF02729">
    <property type="entry name" value="OTCace_N"/>
    <property type="match status" value="1"/>
</dbReference>
<comment type="function">
    <text evidence="6">Catalyzes the condensation of carbamoyl phosphate and aspartate to form carbamoyl aspartate and inorganic phosphate, the committed step in the de novo pyrimidine nucleotide biosynthesis pathway.</text>
</comment>
<gene>
    <name evidence="12" type="ORF">DFR70_115119</name>
</gene>
<organism evidence="12 13">
    <name type="scientific">Nocardia tenerifensis</name>
    <dbReference type="NCBI Taxonomy" id="228006"/>
    <lineage>
        <taxon>Bacteria</taxon>
        <taxon>Bacillati</taxon>
        <taxon>Actinomycetota</taxon>
        <taxon>Actinomycetes</taxon>
        <taxon>Mycobacteriales</taxon>
        <taxon>Nocardiaceae</taxon>
        <taxon>Nocardia</taxon>
    </lineage>
</organism>